<comment type="caution">
    <text evidence="4">The sequence shown here is derived from an EMBL/GenBank/DDBJ whole genome shotgun (WGS) entry which is preliminary data.</text>
</comment>
<dbReference type="CDD" id="cd02440">
    <property type="entry name" value="AdoMet_MTases"/>
    <property type="match status" value="1"/>
</dbReference>
<evidence type="ECO:0000256" key="2">
    <source>
        <dbReference type="ARBA" id="ARBA00022679"/>
    </source>
</evidence>
<dbReference type="EMBL" id="SJPN01000010">
    <property type="protein sequence ID" value="TWT92806.1"/>
    <property type="molecule type" value="Genomic_DNA"/>
</dbReference>
<evidence type="ECO:0000313" key="4">
    <source>
        <dbReference type="EMBL" id="TWT92806.1"/>
    </source>
</evidence>
<dbReference type="InterPro" id="IPR029063">
    <property type="entry name" value="SAM-dependent_MTases_sf"/>
</dbReference>
<keyword evidence="2" id="KW-0808">Transferase</keyword>
<name>A0A5C6A069_9BACT</name>
<reference evidence="4 5" key="1">
    <citation type="submission" date="2019-02" db="EMBL/GenBank/DDBJ databases">
        <title>Deep-cultivation of Planctomycetes and their phenomic and genomic characterization uncovers novel biology.</title>
        <authorList>
            <person name="Wiegand S."/>
            <person name="Jogler M."/>
            <person name="Boedeker C."/>
            <person name="Pinto D."/>
            <person name="Vollmers J."/>
            <person name="Rivas-Marin E."/>
            <person name="Kohn T."/>
            <person name="Peeters S.H."/>
            <person name="Heuer A."/>
            <person name="Rast P."/>
            <person name="Oberbeckmann S."/>
            <person name="Bunk B."/>
            <person name="Jeske O."/>
            <person name="Meyerdierks A."/>
            <person name="Storesund J.E."/>
            <person name="Kallscheuer N."/>
            <person name="Luecker S."/>
            <person name="Lage O.M."/>
            <person name="Pohl T."/>
            <person name="Merkel B.J."/>
            <person name="Hornburger P."/>
            <person name="Mueller R.-W."/>
            <person name="Bruemmer F."/>
            <person name="Labrenz M."/>
            <person name="Spormann A.M."/>
            <person name="Op Den Camp H."/>
            <person name="Overmann J."/>
            <person name="Amann R."/>
            <person name="Jetten M.S.M."/>
            <person name="Mascher T."/>
            <person name="Medema M.H."/>
            <person name="Devos D.P."/>
            <person name="Kaster A.-K."/>
            <person name="Ovreas L."/>
            <person name="Rohde M."/>
            <person name="Galperin M.Y."/>
            <person name="Jogler C."/>
        </authorList>
    </citation>
    <scope>NUCLEOTIDE SEQUENCE [LARGE SCALE GENOMIC DNA]</scope>
    <source>
        <strain evidence="4 5">Pla52n</strain>
    </source>
</reference>
<keyword evidence="1" id="KW-0489">Methyltransferase</keyword>
<accession>A0A5C6A069</accession>
<dbReference type="GO" id="GO:0008168">
    <property type="term" value="F:methyltransferase activity"/>
    <property type="evidence" value="ECO:0007669"/>
    <property type="project" value="UniProtKB-KW"/>
</dbReference>
<evidence type="ECO:0000256" key="1">
    <source>
        <dbReference type="ARBA" id="ARBA00022603"/>
    </source>
</evidence>
<dbReference type="GO" id="GO:0032259">
    <property type="term" value="P:methylation"/>
    <property type="evidence" value="ECO:0007669"/>
    <property type="project" value="UniProtKB-KW"/>
</dbReference>
<dbReference type="PANTHER" id="PTHR43464:SF19">
    <property type="entry name" value="UBIQUINONE BIOSYNTHESIS O-METHYLTRANSFERASE, MITOCHONDRIAL"/>
    <property type="match status" value="1"/>
</dbReference>
<protein>
    <submittedName>
        <fullName evidence="4">Uncharacterized protein</fullName>
    </submittedName>
</protein>
<evidence type="ECO:0000256" key="3">
    <source>
        <dbReference type="ARBA" id="ARBA00022691"/>
    </source>
</evidence>
<dbReference type="Pfam" id="PF13489">
    <property type="entry name" value="Methyltransf_23"/>
    <property type="match status" value="1"/>
</dbReference>
<keyword evidence="3" id="KW-0949">S-adenosyl-L-methionine</keyword>
<evidence type="ECO:0000313" key="5">
    <source>
        <dbReference type="Proteomes" id="UP000320176"/>
    </source>
</evidence>
<organism evidence="4 5">
    <name type="scientific">Stieleria varia</name>
    <dbReference type="NCBI Taxonomy" id="2528005"/>
    <lineage>
        <taxon>Bacteria</taxon>
        <taxon>Pseudomonadati</taxon>
        <taxon>Planctomycetota</taxon>
        <taxon>Planctomycetia</taxon>
        <taxon>Pirellulales</taxon>
        <taxon>Pirellulaceae</taxon>
        <taxon>Stieleria</taxon>
    </lineage>
</organism>
<gene>
    <name evidence="4" type="ORF">Pla52n_61710</name>
</gene>
<dbReference type="PANTHER" id="PTHR43464">
    <property type="entry name" value="METHYLTRANSFERASE"/>
    <property type="match status" value="1"/>
</dbReference>
<dbReference type="SUPFAM" id="SSF53335">
    <property type="entry name" value="S-adenosyl-L-methionine-dependent methyltransferases"/>
    <property type="match status" value="1"/>
</dbReference>
<sequence length="247" mass="27438">MKNESDWKPGKYVLRGSSAVASRDPALVGVSSRLIGDLVARLYAENLPRHSRGRLLDVGCGTVPLYALYRPHVAEVVCVDWQASPHNVQHLDVEHDLSQPLPFGEQEFDTVLLSDVLEHIPTPDALIKDIARILSPGGKLILNVPFYYCIHESPHDYYRYTEFALKRFVSGSGLQMVRLEAIGGIPEVVGDLAAKTLSMTPVVGRIAASFVQWFVARFVRTGIGKRISQRTSPKYPLGYFLVAQKPQ</sequence>
<dbReference type="RefSeq" id="WP_231742707.1">
    <property type="nucleotide sequence ID" value="NZ_CP151726.1"/>
</dbReference>
<proteinExistence type="predicted"/>
<keyword evidence="5" id="KW-1185">Reference proteome</keyword>
<dbReference type="AlphaFoldDB" id="A0A5C6A069"/>
<dbReference type="Gene3D" id="3.40.50.150">
    <property type="entry name" value="Vaccinia Virus protein VP39"/>
    <property type="match status" value="1"/>
</dbReference>
<dbReference type="Proteomes" id="UP000320176">
    <property type="component" value="Unassembled WGS sequence"/>
</dbReference>